<dbReference type="PANTHER" id="PTHR35342:SF5">
    <property type="entry name" value="TRICARBOXYLIC TRANSPORT PROTEIN"/>
    <property type="match status" value="1"/>
</dbReference>
<organism evidence="2 3">
    <name type="scientific">Rhizobium mongolense</name>
    <dbReference type="NCBI Taxonomy" id="57676"/>
    <lineage>
        <taxon>Bacteria</taxon>
        <taxon>Pseudomonadati</taxon>
        <taxon>Pseudomonadota</taxon>
        <taxon>Alphaproteobacteria</taxon>
        <taxon>Hyphomicrobiales</taxon>
        <taxon>Rhizobiaceae</taxon>
        <taxon>Rhizobium/Agrobacterium group</taxon>
        <taxon>Rhizobium</taxon>
    </lineage>
</organism>
<dbReference type="Proteomes" id="UP000551353">
    <property type="component" value="Unassembled WGS sequence"/>
</dbReference>
<sequence length="85" mass="9218">MALAFGVLGYFMEENGIPIAPFVLGIVVGPLVEQNFLTSMMKSGGSLIAFFDRPIAAVVGVITLLIWASPIIAMLRRQNSRSHRV</sequence>
<keyword evidence="1" id="KW-0812">Transmembrane</keyword>
<proteinExistence type="predicted"/>
<evidence type="ECO:0000313" key="3">
    <source>
        <dbReference type="Proteomes" id="UP000551353"/>
    </source>
</evidence>
<name>A0ABR6IGL1_9HYPH</name>
<accession>A0ABR6IGL1</accession>
<dbReference type="PANTHER" id="PTHR35342">
    <property type="entry name" value="TRICARBOXYLIC TRANSPORT PROTEIN"/>
    <property type="match status" value="1"/>
</dbReference>
<keyword evidence="3" id="KW-1185">Reference proteome</keyword>
<protein>
    <submittedName>
        <fullName evidence="2">TctA family transporter</fullName>
    </submittedName>
</protein>
<keyword evidence="1" id="KW-0472">Membrane</keyword>
<reference evidence="2 3" key="1">
    <citation type="submission" date="2020-08" db="EMBL/GenBank/DDBJ databases">
        <title>Genomic Encyclopedia of Type Strains, Phase IV (KMG-V): Genome sequencing to study the core and pangenomes of soil and plant-associated prokaryotes.</title>
        <authorList>
            <person name="Whitman W."/>
        </authorList>
    </citation>
    <scope>NUCLEOTIDE SEQUENCE [LARGE SCALE GENOMIC DNA]</scope>
    <source>
        <strain evidence="2 3">SEMIA 4087</strain>
    </source>
</reference>
<comment type="caution">
    <text evidence="2">The sequence shown here is derived from an EMBL/GenBank/DDBJ whole genome shotgun (WGS) entry which is preliminary data.</text>
</comment>
<gene>
    <name evidence="2" type="ORF">GGD56_000814</name>
</gene>
<keyword evidence="1" id="KW-1133">Transmembrane helix</keyword>
<evidence type="ECO:0000313" key="2">
    <source>
        <dbReference type="EMBL" id="MBB4226994.1"/>
    </source>
</evidence>
<evidence type="ECO:0000256" key="1">
    <source>
        <dbReference type="SAM" id="Phobius"/>
    </source>
</evidence>
<dbReference type="RefSeq" id="WP_022713722.1">
    <property type="nucleotide sequence ID" value="NZ_JACIFX010000001.1"/>
</dbReference>
<feature type="transmembrane region" description="Helical" evidence="1">
    <location>
        <begin position="55"/>
        <end position="75"/>
    </location>
</feature>
<dbReference type="EMBL" id="JACIFX010000001">
    <property type="protein sequence ID" value="MBB4226994.1"/>
    <property type="molecule type" value="Genomic_DNA"/>
</dbReference>